<dbReference type="HOGENOM" id="CLU_2528181_0_0_1"/>
<dbReference type="Proteomes" id="UP000009886">
    <property type="component" value="Unassembled WGS sequence"/>
</dbReference>
<name>K9FIQ0_PEND1</name>
<dbReference type="OrthoDB" id="10440371at2759"/>
<dbReference type="EMBL" id="AKCU01000434">
    <property type="protein sequence ID" value="EKV09144.1"/>
    <property type="molecule type" value="Genomic_DNA"/>
</dbReference>
<dbReference type="VEuPathDB" id="FungiDB:PDIP_66550"/>
<gene>
    <name evidence="2" type="ORF">PDIP_66550</name>
</gene>
<feature type="region of interest" description="Disordered" evidence="1">
    <location>
        <begin position="1"/>
        <end position="30"/>
    </location>
</feature>
<protein>
    <submittedName>
        <fullName evidence="2">Uncharacterized protein</fullName>
    </submittedName>
</protein>
<evidence type="ECO:0000256" key="1">
    <source>
        <dbReference type="SAM" id="MobiDB-lite"/>
    </source>
</evidence>
<comment type="caution">
    <text evidence="2">The sequence shown here is derived from an EMBL/GenBank/DDBJ whole genome shotgun (WGS) entry which is preliminary data.</text>
</comment>
<evidence type="ECO:0000313" key="2">
    <source>
        <dbReference type="EMBL" id="EKV09144.1"/>
    </source>
</evidence>
<dbReference type="KEGG" id="pdp:PDIP_66550"/>
<accession>K9FIQ0</accession>
<organism evidence="2 3">
    <name type="scientific">Penicillium digitatum (strain Pd1 / CECT 20795)</name>
    <name type="common">Green mold</name>
    <dbReference type="NCBI Taxonomy" id="1170230"/>
    <lineage>
        <taxon>Eukaryota</taxon>
        <taxon>Fungi</taxon>
        <taxon>Dikarya</taxon>
        <taxon>Ascomycota</taxon>
        <taxon>Pezizomycotina</taxon>
        <taxon>Eurotiomycetes</taxon>
        <taxon>Eurotiomycetidae</taxon>
        <taxon>Eurotiales</taxon>
        <taxon>Aspergillaceae</taxon>
        <taxon>Penicillium</taxon>
    </lineage>
</organism>
<proteinExistence type="predicted"/>
<sequence>MTSPSAGQRKEVSGADLEPGPLGRIHSASGTRVPVNVSGIEDCYYYSICPARGHPGPFGAADKNELHVPSETIGSFRHMLSTWH</sequence>
<dbReference type="AlphaFoldDB" id="K9FIQ0"/>
<reference evidence="3" key="1">
    <citation type="journal article" date="2012" name="BMC Genomics">
        <title>Genome sequence of the necrotrophic fungus Penicillium digitatum, the main postharvest pathogen of citrus.</title>
        <authorList>
            <person name="Marcet-Houben M."/>
            <person name="Ballester A.-R."/>
            <person name="de la Fuente B."/>
            <person name="Harries E."/>
            <person name="Marcos J.F."/>
            <person name="Gonzalez-Candelas L."/>
            <person name="Gabaldon T."/>
        </authorList>
    </citation>
    <scope>NUCLEOTIDE SEQUENCE [LARGE SCALE GENOMIC DNA]</scope>
    <source>
        <strain evidence="3">Pd1 / CECT 20795</strain>
    </source>
</reference>
<evidence type="ECO:0000313" key="3">
    <source>
        <dbReference type="Proteomes" id="UP000009886"/>
    </source>
</evidence>